<feature type="chain" id="PRO_5045252972" evidence="1">
    <location>
        <begin position="25"/>
        <end position="235"/>
    </location>
</feature>
<proteinExistence type="predicted"/>
<name>A0ABS9YVJ0_9MYCO</name>
<evidence type="ECO:0000259" key="2">
    <source>
        <dbReference type="Pfam" id="PF14032"/>
    </source>
</evidence>
<feature type="signal peptide" evidence="1">
    <location>
        <begin position="1"/>
        <end position="24"/>
    </location>
</feature>
<comment type="caution">
    <text evidence="3">The sequence shown here is derived from an EMBL/GenBank/DDBJ whole genome shotgun (WGS) entry which is preliminary data.</text>
</comment>
<sequence length="235" mass="24823">MIRPVPAVCAALMFSALLSGCVSTVGGSAVQAHGGGSTRAGGPKLEKSDLEHVLLTAGAVNGIMDATGIRQTRTSEEMSDNSDAVSDIDCLGAIYGAEEKVYKGSDWTAVRDEVLQEPVSDNDHWVEQIAVLFPSPDKAQKFVEESRTTWKKCEGSSIDIDNDEVHSTWDIGDADTAGEILTQSAEQRDAGGWGCQHALGTASHLVVEAWACSNSIGDEAGSIATEMLRNAAKKK</sequence>
<accession>A0ABS9YVJ0</accession>
<evidence type="ECO:0000256" key="1">
    <source>
        <dbReference type="SAM" id="SignalP"/>
    </source>
</evidence>
<keyword evidence="4" id="KW-1185">Reference proteome</keyword>
<dbReference type="EMBL" id="JAIVFL010000001">
    <property type="protein sequence ID" value="MCI4675245.1"/>
    <property type="molecule type" value="Genomic_DNA"/>
</dbReference>
<dbReference type="InterPro" id="IPR026954">
    <property type="entry name" value="PknH-like_Extracell"/>
</dbReference>
<dbReference type="PROSITE" id="PS51257">
    <property type="entry name" value="PROKAR_LIPOPROTEIN"/>
    <property type="match status" value="1"/>
</dbReference>
<evidence type="ECO:0000313" key="4">
    <source>
        <dbReference type="Proteomes" id="UP001139068"/>
    </source>
</evidence>
<dbReference type="Pfam" id="PF14032">
    <property type="entry name" value="PknH_C"/>
    <property type="match status" value="1"/>
</dbReference>
<keyword evidence="1" id="KW-0732">Signal</keyword>
<dbReference type="Gene3D" id="3.40.1000.70">
    <property type="entry name" value="PknH-like extracellular domain"/>
    <property type="match status" value="1"/>
</dbReference>
<organism evidence="3 4">
    <name type="scientific">Candidatus Mycolicibacterium alkanivorans</name>
    <dbReference type="NCBI Taxonomy" id="2954114"/>
    <lineage>
        <taxon>Bacteria</taxon>
        <taxon>Bacillati</taxon>
        <taxon>Actinomycetota</taxon>
        <taxon>Actinomycetes</taxon>
        <taxon>Mycobacteriales</taxon>
        <taxon>Mycobacteriaceae</taxon>
        <taxon>Mycolicibacterium</taxon>
    </lineage>
</organism>
<protein>
    <submittedName>
        <fullName evidence="3">Sensor domain-containing protein</fullName>
    </submittedName>
</protein>
<evidence type="ECO:0000313" key="3">
    <source>
        <dbReference type="EMBL" id="MCI4675245.1"/>
    </source>
</evidence>
<feature type="domain" description="PknH-like extracellular" evidence="2">
    <location>
        <begin position="46"/>
        <end position="229"/>
    </location>
</feature>
<dbReference type="Proteomes" id="UP001139068">
    <property type="component" value="Unassembled WGS sequence"/>
</dbReference>
<dbReference type="InterPro" id="IPR038232">
    <property type="entry name" value="PknH-like_Extracell_sf"/>
</dbReference>
<reference evidence="3" key="1">
    <citation type="journal article" date="2022" name="ISME J.">
        <title>Identification of active gaseous-alkane degraders at natural gas seeps.</title>
        <authorList>
            <person name="Farhan Ul Haque M."/>
            <person name="Hernandez M."/>
            <person name="Crombie A.T."/>
            <person name="Murrell J.C."/>
        </authorList>
    </citation>
    <scope>NUCLEOTIDE SEQUENCE</scope>
    <source>
        <strain evidence="3">ANDR5</strain>
    </source>
</reference>
<gene>
    <name evidence="3" type="ORF">K9U37_10260</name>
</gene>